<proteinExistence type="predicted"/>
<accession>W5MY37</accession>
<dbReference type="Gene3D" id="2.60.120.200">
    <property type="match status" value="2"/>
</dbReference>
<evidence type="ECO:0000313" key="3">
    <source>
        <dbReference type="Proteomes" id="UP000018468"/>
    </source>
</evidence>
<reference evidence="2" key="3">
    <citation type="submission" date="2025-09" db="UniProtKB">
        <authorList>
            <consortium name="Ensembl"/>
        </authorList>
    </citation>
    <scope>IDENTIFICATION</scope>
</reference>
<dbReference type="InterPro" id="IPR051560">
    <property type="entry name" value="MAM_domain-containing"/>
</dbReference>
<dbReference type="InParanoid" id="W5MY37"/>
<organism evidence="2 3">
    <name type="scientific">Lepisosteus oculatus</name>
    <name type="common">Spotted gar</name>
    <dbReference type="NCBI Taxonomy" id="7918"/>
    <lineage>
        <taxon>Eukaryota</taxon>
        <taxon>Metazoa</taxon>
        <taxon>Chordata</taxon>
        <taxon>Craniata</taxon>
        <taxon>Vertebrata</taxon>
        <taxon>Euteleostomi</taxon>
        <taxon>Actinopterygii</taxon>
        <taxon>Neopterygii</taxon>
        <taxon>Holostei</taxon>
        <taxon>Semionotiformes</taxon>
        <taxon>Lepisosteidae</taxon>
        <taxon>Lepisosteus</taxon>
    </lineage>
</organism>
<dbReference type="PANTHER" id="PTHR23282:SF101">
    <property type="entry name" value="MAM DOMAIN-CONTAINING PROTEIN"/>
    <property type="match status" value="1"/>
</dbReference>
<evidence type="ECO:0000259" key="1">
    <source>
        <dbReference type="PROSITE" id="PS50060"/>
    </source>
</evidence>
<feature type="domain" description="MAM" evidence="1">
    <location>
        <begin position="132"/>
        <end position="187"/>
    </location>
</feature>
<sequence>MTGLMSSDKTAHLLSEYMEPTSAACLTFWYHMHMFSTIVKGTLTVYIKDADGCQAIWSMTGDQGDAWLEARVDYVTTQRYQILFEGKEGNVFDQGDIALDDISVRKDTTCANIILTTLPPTSVRPTQPPSPMDCSFEQGLCNWRQETNDSFDWICQAGRHVDVPGNGPLFDHSFGNIEGIVKSEYLQ</sequence>
<dbReference type="Ensembl" id="ENSLOCT00000013324.1">
    <property type="protein sequence ID" value="ENSLOCP00000013296.1"/>
    <property type="gene ID" value="ENSLOCG00000010847.1"/>
</dbReference>
<dbReference type="GO" id="GO:0016020">
    <property type="term" value="C:membrane"/>
    <property type="evidence" value="ECO:0007669"/>
    <property type="project" value="InterPro"/>
</dbReference>
<dbReference type="Bgee" id="ENSLOCG00000010847">
    <property type="expression patterns" value="Expressed in larva"/>
</dbReference>
<dbReference type="CDD" id="cd06263">
    <property type="entry name" value="MAM"/>
    <property type="match status" value="1"/>
</dbReference>
<keyword evidence="3" id="KW-1185">Reference proteome</keyword>
<dbReference type="Proteomes" id="UP000018468">
    <property type="component" value="Linkage group LG9"/>
</dbReference>
<name>W5MY37_LEPOC</name>
<dbReference type="PROSITE" id="PS50060">
    <property type="entry name" value="MAM_2"/>
    <property type="match status" value="2"/>
</dbReference>
<feature type="domain" description="MAM" evidence="1">
    <location>
        <begin position="1"/>
        <end position="112"/>
    </location>
</feature>
<reference evidence="3" key="1">
    <citation type="submission" date="2011-12" db="EMBL/GenBank/DDBJ databases">
        <title>The Draft Genome of Lepisosteus oculatus.</title>
        <authorList>
            <consortium name="The Broad Institute Genome Assembly &amp; Analysis Group"/>
            <consortium name="Computational R&amp;D Group"/>
            <consortium name="and Sequencing Platform"/>
            <person name="Di Palma F."/>
            <person name="Alfoldi J."/>
            <person name="Johnson J."/>
            <person name="Berlin A."/>
            <person name="Gnerre S."/>
            <person name="Jaffe D."/>
            <person name="MacCallum I."/>
            <person name="Young S."/>
            <person name="Walker B.J."/>
            <person name="Lander E.S."/>
            <person name="Lindblad-Toh K."/>
        </authorList>
    </citation>
    <scope>NUCLEOTIDE SEQUENCE [LARGE SCALE GENOMIC DNA]</scope>
</reference>
<dbReference type="HOGENOM" id="CLU_1559135_0_0_1"/>
<dbReference type="OMA" id="RTIWELN"/>
<dbReference type="SMART" id="SM00137">
    <property type="entry name" value="MAM"/>
    <property type="match status" value="1"/>
</dbReference>
<dbReference type="SUPFAM" id="SSF49899">
    <property type="entry name" value="Concanavalin A-like lectins/glucanases"/>
    <property type="match status" value="2"/>
</dbReference>
<evidence type="ECO:0000313" key="2">
    <source>
        <dbReference type="Ensembl" id="ENSLOCP00000013296.1"/>
    </source>
</evidence>
<dbReference type="PANTHER" id="PTHR23282">
    <property type="entry name" value="APICAL ENDOSOMAL GLYCOPROTEIN PRECURSOR"/>
    <property type="match status" value="1"/>
</dbReference>
<reference evidence="2" key="2">
    <citation type="submission" date="2025-08" db="UniProtKB">
        <authorList>
            <consortium name="Ensembl"/>
        </authorList>
    </citation>
    <scope>IDENTIFICATION</scope>
</reference>
<protein>
    <recommendedName>
        <fullName evidence="1">MAM domain-containing protein</fullName>
    </recommendedName>
</protein>
<dbReference type="AlphaFoldDB" id="W5MY37"/>
<dbReference type="EMBL" id="AHAT01017619">
    <property type="status" value="NOT_ANNOTATED_CDS"/>
    <property type="molecule type" value="Genomic_DNA"/>
</dbReference>
<dbReference type="InterPro" id="IPR013320">
    <property type="entry name" value="ConA-like_dom_sf"/>
</dbReference>
<dbReference type="GeneTree" id="ENSGT00940000163883"/>
<dbReference type="STRING" id="7918.ENSLOCP00000013296"/>
<dbReference type="Pfam" id="PF00629">
    <property type="entry name" value="MAM"/>
    <property type="match status" value="1"/>
</dbReference>
<dbReference type="InterPro" id="IPR000998">
    <property type="entry name" value="MAM_dom"/>
</dbReference>